<gene>
    <name evidence="1" type="ORF">PSYJA_26135</name>
</gene>
<reference evidence="1 2" key="1">
    <citation type="journal article" date="2011" name="PLoS Pathog.">
        <title>Dynamic evolution of pathogenicity revealed by sequencing and comparative genomics of 19 Pseudomonas syringae isolates.</title>
        <authorList>
            <person name="Baltrus D.A."/>
            <person name="Nishimura M.T."/>
            <person name="Romanchuk A."/>
            <person name="Chang J.H."/>
            <person name="Mukhtar M.S."/>
            <person name="Cherkis K."/>
            <person name="Roach J."/>
            <person name="Grant S.R."/>
            <person name="Jones C.D."/>
            <person name="Dangl J.L."/>
        </authorList>
    </citation>
    <scope>NUCLEOTIDE SEQUENCE [LARGE SCALE GENOMIC DNA]</scope>
    <source>
        <strain evidence="2">M301072PT</strain>
    </source>
</reference>
<comment type="caution">
    <text evidence="1">The sequence shown here is derived from an EMBL/GenBank/DDBJ whole genome shotgun (WGS) entry which is preliminary data.</text>
</comment>
<evidence type="ECO:0000313" key="1">
    <source>
        <dbReference type="EMBL" id="EGH32246.1"/>
    </source>
</evidence>
<protein>
    <submittedName>
        <fullName evidence="1">Type III effector HopAC1</fullName>
    </submittedName>
</protein>
<organism evidence="1 2">
    <name type="scientific">Pseudomonas syringae pv. japonica str. M301072</name>
    <dbReference type="NCBI Taxonomy" id="629262"/>
    <lineage>
        <taxon>Bacteria</taxon>
        <taxon>Pseudomonadati</taxon>
        <taxon>Pseudomonadota</taxon>
        <taxon>Gammaproteobacteria</taxon>
        <taxon>Pseudomonadales</taxon>
        <taxon>Pseudomonadaceae</taxon>
        <taxon>Pseudomonas</taxon>
        <taxon>Pseudomonas syringae</taxon>
    </lineage>
</organism>
<dbReference type="HOGENOM" id="CLU_2031610_0_0_6"/>
<dbReference type="AlphaFoldDB" id="F3FPV4"/>
<proteinExistence type="predicted"/>
<dbReference type="EMBL" id="AEAH01001181">
    <property type="protein sequence ID" value="EGH32246.1"/>
    <property type="molecule type" value="Genomic_DNA"/>
</dbReference>
<evidence type="ECO:0000313" key="2">
    <source>
        <dbReference type="Proteomes" id="UP000004471"/>
    </source>
</evidence>
<feature type="non-terminal residue" evidence="1">
    <location>
        <position position="122"/>
    </location>
</feature>
<sequence length="122" mass="13446">MTPGDTWPDASAALKRLDELRTLLARELNALPQAGEALLSALTGADVSERELEIFSLLQQIDDYWTDPGETGESRRDRLVPALQRAMLDEARVRVHERDLDSGYLACLPESPEQAQGLALAC</sequence>
<name>F3FPV4_PSESX</name>
<accession>F3FPV4</accession>
<dbReference type="Proteomes" id="UP000004471">
    <property type="component" value="Unassembled WGS sequence"/>
</dbReference>